<organism evidence="21 22">
    <name type="scientific">Rhizopus oryzae</name>
    <name type="common">Mucormycosis agent</name>
    <name type="synonym">Rhizopus arrhizus var. delemar</name>
    <dbReference type="NCBI Taxonomy" id="64495"/>
    <lineage>
        <taxon>Eukaryota</taxon>
        <taxon>Fungi</taxon>
        <taxon>Fungi incertae sedis</taxon>
        <taxon>Mucoromycota</taxon>
        <taxon>Mucoromycotina</taxon>
        <taxon>Mucoromycetes</taxon>
        <taxon>Mucorales</taxon>
        <taxon>Mucorineae</taxon>
        <taxon>Rhizopodaceae</taxon>
        <taxon>Rhizopus</taxon>
    </lineage>
</organism>
<dbReference type="Gene3D" id="3.40.50.300">
    <property type="entry name" value="P-loop containing nucleotide triphosphate hydrolases"/>
    <property type="match status" value="2"/>
</dbReference>
<evidence type="ECO:0000256" key="12">
    <source>
        <dbReference type="ARBA" id="ARBA00023163"/>
    </source>
</evidence>
<dbReference type="SMART" id="SM00490">
    <property type="entry name" value="HELICc"/>
    <property type="match status" value="1"/>
</dbReference>
<feature type="region of interest" description="Disordered" evidence="17">
    <location>
        <begin position="91"/>
        <end position="189"/>
    </location>
</feature>
<evidence type="ECO:0000256" key="11">
    <source>
        <dbReference type="ARBA" id="ARBA00023015"/>
    </source>
</evidence>
<evidence type="ECO:0000256" key="14">
    <source>
        <dbReference type="ARBA" id="ARBA00047984"/>
    </source>
</evidence>
<dbReference type="InterPro" id="IPR014014">
    <property type="entry name" value="RNA_helicase_DEAD_Q_motif"/>
</dbReference>
<dbReference type="PANTHER" id="PTHR47958">
    <property type="entry name" value="ATP-DEPENDENT RNA HELICASE DBP3"/>
    <property type="match status" value="1"/>
</dbReference>
<name>A0A9P6YIQ8_RHIOR</name>
<dbReference type="Pfam" id="PF12799">
    <property type="entry name" value="LRR_4"/>
    <property type="match status" value="1"/>
</dbReference>
<dbReference type="Gene3D" id="3.80.10.10">
    <property type="entry name" value="Ribonuclease Inhibitor"/>
    <property type="match status" value="2"/>
</dbReference>
<dbReference type="InterPro" id="IPR003591">
    <property type="entry name" value="Leu-rich_rpt_typical-subtyp"/>
</dbReference>
<dbReference type="InterPro" id="IPR014001">
    <property type="entry name" value="Helicase_ATP-bd"/>
</dbReference>
<dbReference type="Pfam" id="PF00270">
    <property type="entry name" value="DEAD"/>
    <property type="match status" value="1"/>
</dbReference>
<dbReference type="PROSITE" id="PS51450">
    <property type="entry name" value="LRR"/>
    <property type="match status" value="9"/>
</dbReference>
<keyword evidence="4" id="KW-0433">Leucine-rich repeat</keyword>
<dbReference type="PROSITE" id="PS51195">
    <property type="entry name" value="Q_MOTIF"/>
    <property type="match status" value="1"/>
</dbReference>
<dbReference type="Pfam" id="PF14580">
    <property type="entry name" value="LRR_9"/>
    <property type="match status" value="1"/>
</dbReference>
<keyword evidence="11" id="KW-0805">Transcription regulation</keyword>
<evidence type="ECO:0000256" key="4">
    <source>
        <dbReference type="ARBA" id="ARBA00022614"/>
    </source>
</evidence>
<dbReference type="SUPFAM" id="SSF52540">
    <property type="entry name" value="P-loop containing nucleoside triphosphate hydrolases"/>
    <property type="match status" value="1"/>
</dbReference>
<comment type="subcellular location">
    <subcellularLocation>
        <location evidence="1">Nucleus</location>
    </subcellularLocation>
</comment>
<keyword evidence="10" id="KW-0694">RNA-binding</keyword>
<dbReference type="GO" id="GO:0016787">
    <property type="term" value="F:hydrolase activity"/>
    <property type="evidence" value="ECO:0007669"/>
    <property type="project" value="UniProtKB-KW"/>
</dbReference>
<feature type="compositionally biased region" description="Polar residues" evidence="17">
    <location>
        <begin position="169"/>
        <end position="189"/>
    </location>
</feature>
<dbReference type="SMART" id="SM00487">
    <property type="entry name" value="DEXDc"/>
    <property type="match status" value="1"/>
</dbReference>
<feature type="compositionally biased region" description="Low complexity" evidence="17">
    <location>
        <begin position="91"/>
        <end position="123"/>
    </location>
</feature>
<dbReference type="InterPro" id="IPR001650">
    <property type="entry name" value="Helicase_C-like"/>
</dbReference>
<evidence type="ECO:0000256" key="5">
    <source>
        <dbReference type="ARBA" id="ARBA00022737"/>
    </source>
</evidence>
<feature type="domain" description="DEAD-box RNA helicase Q" evidence="20">
    <location>
        <begin position="272"/>
        <end position="300"/>
    </location>
</feature>
<accession>A0A9P6YIQ8</accession>
<evidence type="ECO:0000256" key="8">
    <source>
        <dbReference type="ARBA" id="ARBA00022806"/>
    </source>
</evidence>
<dbReference type="InterPro" id="IPR027417">
    <property type="entry name" value="P-loop_NTPase"/>
</dbReference>
<feature type="domain" description="Helicase ATP-binding" evidence="18">
    <location>
        <begin position="305"/>
        <end position="470"/>
    </location>
</feature>
<dbReference type="CDD" id="cd18787">
    <property type="entry name" value="SF2_C_DEAD"/>
    <property type="match status" value="1"/>
</dbReference>
<dbReference type="SMART" id="SM00365">
    <property type="entry name" value="LRR_SD22"/>
    <property type="match status" value="9"/>
</dbReference>
<keyword evidence="8" id="KW-0347">Helicase</keyword>
<evidence type="ECO:0000259" key="18">
    <source>
        <dbReference type="PROSITE" id="PS51192"/>
    </source>
</evidence>
<dbReference type="InterPro" id="IPR032675">
    <property type="entry name" value="LRR_dom_sf"/>
</dbReference>
<keyword evidence="5" id="KW-0677">Repeat</keyword>
<evidence type="ECO:0000256" key="9">
    <source>
        <dbReference type="ARBA" id="ARBA00022840"/>
    </source>
</evidence>
<evidence type="ECO:0000259" key="19">
    <source>
        <dbReference type="PROSITE" id="PS51194"/>
    </source>
</evidence>
<feature type="short sequence motif" description="Q motif" evidence="15">
    <location>
        <begin position="272"/>
        <end position="300"/>
    </location>
</feature>
<sequence>MTQVPEFSFSLQEITSEQDPQNADWNFTVDRNQNSTKQSNQLNQWPQQQYDQNASSQQSKWHSQANTQSQPTQSQWGQQIKNVPHTNQMQWGQQSNIQQQANQNQYAQGYDQPQTSQSQWGQQANRQPQTSQAQYNQGYSQPQANQNQWGQQTNNQAQANQSQWGQSAYNEQQVSQNHWNQPSSEQQNWNQTPQIDILNNPQGTQASKYAQSNEQPVVPTVELNLSQLTSSLASETPLDPNVITGLFDNPNDVRVKTIDTRMDPNSSLYSVKSFEDLGLREDLLKGLYAMGFSKPSKVQEKALPLIISDPPTNMIAQSQSGTGKTAAFVLCMLSRVDSSLDKPQAICLVPSRELARQIRDVTTSMAKFTSIKAVSLIKEAKRRVFNEHIIVGTPGTVHDCIRRRYIDITNVRVFVLDEADNMLDQEGLGDQSIRIKNMITNNPQLLLFSATFPDHVRKFAFKFAPNANEISLANHELSVDAIKQFYMDCADEKQKYDVLCNLYDLLTVSQSIIFCRRRETAFEIGDKMRKQGHATCCLHGGMLPDERDRIMDEFRRGEFKVLITTNVISRGIDILQVSLVVNYDMPTDARGNPDSEAYLHRIGRTGRFGRTGVSIIFVYNNESWKQMKYLEQHFQKPIERVPTEDWEEVERILKPVFEAEESEIEEGHEESNEEGLLDEVPDDIDEIDLIHMKISDLPSLRLERFKQLERLYLRQNFIIDIDGLENLNNLQELDLYDNKISHIRGLNHLSQLTDLDLSFNKIKHIKNLDKLTQLKNLYFVSNKISKIENLDTFTNLKNIELGANRIRVIENLNGLANLTELWLGKNKITKLENLSPLKNLRLLSIQSNRLTKIEGLEELDKLEEIYLSHNAITKIEGFQNNLKLTIIDIANNALTTIENLSHLPALEEFWANNNQFDNECYQQVEEELGKIKTLETVYLEGNPMQQKNKATYRNKIRLALSNIKQIDATTSPPPTNTTSELPRPMNSFYYKEEKESYLSSYQGQPAKLNSAFSHPLPHALPPPEEYTYKTNSSSSSSYTQLLPMSHHYSSPSSNLMKHIKEESPIYSLKHNYNTFDESDNWFDTQYEGDLGDNNRKAKKRKEMTLKMEKLNAEFLEKKERLFNEKLLSIDKELKEARKDTHITYLDGLKDLEDMRRKMIDDSQLFREYQKQVTDHQFELEIYQAEEEYLLETQEIREKLFSVLEEKRRKLKEDKDNCDLAYGTSVNHSFFTKKKSHSQ</sequence>
<proteinExistence type="predicted"/>
<dbReference type="AlphaFoldDB" id="A0A9P6YIQ8"/>
<dbReference type="GO" id="GO:0003724">
    <property type="term" value="F:RNA helicase activity"/>
    <property type="evidence" value="ECO:0007669"/>
    <property type="project" value="UniProtKB-EC"/>
</dbReference>
<gene>
    <name evidence="21" type="ORF">G6F51_003029</name>
</gene>
<dbReference type="SMART" id="SM01401">
    <property type="entry name" value="Sds3"/>
    <property type="match status" value="1"/>
</dbReference>
<dbReference type="SUPFAM" id="SSF52058">
    <property type="entry name" value="L domain-like"/>
    <property type="match status" value="1"/>
</dbReference>
<evidence type="ECO:0000256" key="17">
    <source>
        <dbReference type="SAM" id="MobiDB-lite"/>
    </source>
</evidence>
<feature type="region of interest" description="Disordered" evidence="17">
    <location>
        <begin position="1"/>
        <end position="77"/>
    </location>
</feature>
<feature type="coiled-coil region" evidence="16">
    <location>
        <begin position="1093"/>
        <end position="1120"/>
    </location>
</feature>
<dbReference type="InterPro" id="IPR001611">
    <property type="entry name" value="Leu-rich_rpt"/>
</dbReference>
<keyword evidence="12" id="KW-0804">Transcription</keyword>
<dbReference type="CDD" id="cd17963">
    <property type="entry name" value="DEADc_DDX19_DDX25"/>
    <property type="match status" value="1"/>
</dbReference>
<dbReference type="OrthoDB" id="10265785at2759"/>
<comment type="caution">
    <text evidence="21">The sequence shown here is derived from an EMBL/GenBank/DDBJ whole genome shotgun (WGS) entry which is preliminary data.</text>
</comment>
<dbReference type="GO" id="GO:0005524">
    <property type="term" value="F:ATP binding"/>
    <property type="evidence" value="ECO:0007669"/>
    <property type="project" value="UniProtKB-KW"/>
</dbReference>
<evidence type="ECO:0000259" key="20">
    <source>
        <dbReference type="PROSITE" id="PS51195"/>
    </source>
</evidence>
<evidence type="ECO:0000256" key="10">
    <source>
        <dbReference type="ARBA" id="ARBA00022884"/>
    </source>
</evidence>
<evidence type="ECO:0000256" key="16">
    <source>
        <dbReference type="SAM" id="Coils"/>
    </source>
</evidence>
<evidence type="ECO:0000256" key="1">
    <source>
        <dbReference type="ARBA" id="ARBA00004123"/>
    </source>
</evidence>
<dbReference type="FunFam" id="3.40.50.300:FF:000849">
    <property type="entry name" value="ATP-dependent RNA helicase DBP5"/>
    <property type="match status" value="1"/>
</dbReference>
<dbReference type="PROSITE" id="PS51192">
    <property type="entry name" value="HELICASE_ATP_BIND_1"/>
    <property type="match status" value="1"/>
</dbReference>
<dbReference type="PROSITE" id="PS51194">
    <property type="entry name" value="HELICASE_CTER"/>
    <property type="match status" value="1"/>
</dbReference>
<dbReference type="Proteomes" id="UP000717996">
    <property type="component" value="Unassembled WGS sequence"/>
</dbReference>
<feature type="compositionally biased region" description="Low complexity" evidence="17">
    <location>
        <begin position="38"/>
        <end position="59"/>
    </location>
</feature>
<dbReference type="InterPro" id="IPR013907">
    <property type="entry name" value="Sds3"/>
</dbReference>
<dbReference type="InterPro" id="IPR011545">
    <property type="entry name" value="DEAD/DEAH_box_helicase_dom"/>
</dbReference>
<dbReference type="PROSITE" id="PS00039">
    <property type="entry name" value="DEAD_ATP_HELICASE"/>
    <property type="match status" value="1"/>
</dbReference>
<keyword evidence="6" id="KW-0547">Nucleotide-binding</keyword>
<dbReference type="EC" id="3.6.4.13" evidence="2"/>
<evidence type="ECO:0000256" key="3">
    <source>
        <dbReference type="ARBA" id="ARBA00022491"/>
    </source>
</evidence>
<keyword evidence="16" id="KW-0175">Coiled coil</keyword>
<keyword evidence="9" id="KW-0067">ATP-binding</keyword>
<evidence type="ECO:0000256" key="15">
    <source>
        <dbReference type="PROSITE-ProRule" id="PRU00552"/>
    </source>
</evidence>
<evidence type="ECO:0000256" key="2">
    <source>
        <dbReference type="ARBA" id="ARBA00012552"/>
    </source>
</evidence>
<evidence type="ECO:0000256" key="13">
    <source>
        <dbReference type="ARBA" id="ARBA00023242"/>
    </source>
</evidence>
<dbReference type="GO" id="GO:0003723">
    <property type="term" value="F:RNA binding"/>
    <property type="evidence" value="ECO:0007669"/>
    <property type="project" value="UniProtKB-KW"/>
</dbReference>
<evidence type="ECO:0000256" key="7">
    <source>
        <dbReference type="ARBA" id="ARBA00022801"/>
    </source>
</evidence>
<dbReference type="EMBL" id="JAANIT010000281">
    <property type="protein sequence ID" value="KAG1549480.1"/>
    <property type="molecule type" value="Genomic_DNA"/>
</dbReference>
<protein>
    <recommendedName>
        <fullName evidence="2">RNA helicase</fullName>
        <ecNumber evidence="2">3.6.4.13</ecNumber>
    </recommendedName>
</protein>
<feature type="domain" description="Helicase C-terminal" evidence="19">
    <location>
        <begin position="501"/>
        <end position="649"/>
    </location>
</feature>
<evidence type="ECO:0000313" key="21">
    <source>
        <dbReference type="EMBL" id="KAG1549480.1"/>
    </source>
</evidence>
<feature type="compositionally biased region" description="Polar residues" evidence="17">
    <location>
        <begin position="124"/>
        <end position="142"/>
    </location>
</feature>
<dbReference type="InterPro" id="IPR000629">
    <property type="entry name" value="RNA-helicase_DEAD-box_CS"/>
</dbReference>
<keyword evidence="3" id="KW-0678">Repressor</keyword>
<reference evidence="21" key="1">
    <citation type="journal article" date="2020" name="Microb. Genom.">
        <title>Genetic diversity of clinical and environmental Mucorales isolates obtained from an investigation of mucormycosis cases among solid organ transplant recipients.</title>
        <authorList>
            <person name="Nguyen M.H."/>
            <person name="Kaul D."/>
            <person name="Muto C."/>
            <person name="Cheng S.J."/>
            <person name="Richter R.A."/>
            <person name="Bruno V.M."/>
            <person name="Liu G."/>
            <person name="Beyhan S."/>
            <person name="Sundermann A.J."/>
            <person name="Mounaud S."/>
            <person name="Pasculle A.W."/>
            <person name="Nierman W.C."/>
            <person name="Driscoll E."/>
            <person name="Cumbie R."/>
            <person name="Clancy C.J."/>
            <person name="Dupont C.L."/>
        </authorList>
    </citation>
    <scope>NUCLEOTIDE SEQUENCE</scope>
    <source>
        <strain evidence="21">GL16</strain>
    </source>
</reference>
<dbReference type="GO" id="GO:0010468">
    <property type="term" value="P:regulation of gene expression"/>
    <property type="evidence" value="ECO:0007669"/>
    <property type="project" value="UniProtKB-ARBA"/>
</dbReference>
<keyword evidence="7" id="KW-0378">Hydrolase</keyword>
<evidence type="ECO:0000256" key="6">
    <source>
        <dbReference type="ARBA" id="ARBA00022741"/>
    </source>
</evidence>
<feature type="compositionally biased region" description="Polar residues" evidence="17">
    <location>
        <begin position="1"/>
        <end position="37"/>
    </location>
</feature>
<dbReference type="Pfam" id="PF00271">
    <property type="entry name" value="Helicase_C"/>
    <property type="match status" value="1"/>
</dbReference>
<dbReference type="GO" id="GO:0005654">
    <property type="term" value="C:nucleoplasm"/>
    <property type="evidence" value="ECO:0007669"/>
    <property type="project" value="UniProtKB-ARBA"/>
</dbReference>
<dbReference type="Pfam" id="PF08598">
    <property type="entry name" value="Sds3"/>
    <property type="match status" value="1"/>
</dbReference>
<evidence type="ECO:0000313" key="22">
    <source>
        <dbReference type="Proteomes" id="UP000717996"/>
    </source>
</evidence>
<keyword evidence="13" id="KW-0539">Nucleus</keyword>
<dbReference type="InterPro" id="IPR025875">
    <property type="entry name" value="Leu-rich_rpt_4"/>
</dbReference>
<dbReference type="SMART" id="SM00369">
    <property type="entry name" value="LRR_TYP"/>
    <property type="match status" value="5"/>
</dbReference>
<feature type="compositionally biased region" description="Low complexity" evidence="17">
    <location>
        <begin position="143"/>
        <end position="168"/>
    </location>
</feature>
<comment type="catalytic activity">
    <reaction evidence="14">
        <text>ATP + H2O = ADP + phosphate + H(+)</text>
        <dbReference type="Rhea" id="RHEA:13065"/>
        <dbReference type="ChEBI" id="CHEBI:15377"/>
        <dbReference type="ChEBI" id="CHEBI:15378"/>
        <dbReference type="ChEBI" id="CHEBI:30616"/>
        <dbReference type="ChEBI" id="CHEBI:43474"/>
        <dbReference type="ChEBI" id="CHEBI:456216"/>
        <dbReference type="EC" id="3.6.4.13"/>
    </reaction>
</comment>
<feature type="compositionally biased region" description="Low complexity" evidence="17">
    <location>
        <begin position="67"/>
        <end position="77"/>
    </location>
</feature>